<dbReference type="AlphaFoldDB" id="A0A2M6W4R8"/>
<name>A0A2M6W4R8_9BACT</name>
<keyword evidence="1" id="KW-0472">Membrane</keyword>
<comment type="caution">
    <text evidence="2">The sequence shown here is derived from an EMBL/GenBank/DDBJ whole genome shotgun (WGS) entry which is preliminary data.</text>
</comment>
<evidence type="ECO:0008006" key="4">
    <source>
        <dbReference type="Google" id="ProtNLM"/>
    </source>
</evidence>
<feature type="transmembrane region" description="Helical" evidence="1">
    <location>
        <begin position="141"/>
        <end position="161"/>
    </location>
</feature>
<feature type="transmembrane region" description="Helical" evidence="1">
    <location>
        <begin position="93"/>
        <end position="121"/>
    </location>
</feature>
<dbReference type="EMBL" id="PFBX01000006">
    <property type="protein sequence ID" value="PIT87787.1"/>
    <property type="molecule type" value="Genomic_DNA"/>
</dbReference>
<dbReference type="Proteomes" id="UP000231183">
    <property type="component" value="Unassembled WGS sequence"/>
</dbReference>
<organism evidence="2 3">
    <name type="scientific">Candidatus Magasanikbacteria bacterium CG10_big_fil_rev_8_21_14_0_10_40_10</name>
    <dbReference type="NCBI Taxonomy" id="1974648"/>
    <lineage>
        <taxon>Bacteria</taxon>
        <taxon>Candidatus Magasanikiibacteriota</taxon>
    </lineage>
</organism>
<dbReference type="InterPro" id="IPR046487">
    <property type="entry name" value="DUF6580"/>
</dbReference>
<sequence>MKKYLPAILLIILGISARFLPHPANFAPIGAIAFFGGIYLPRQYSLILPLIAMLISDIFIGFYSAPIMLSVYASFTIMGLIGLWVSKRKKFHAILGGTILGSVFFFILTNLAVWMFGALYAPNLNGLINCYVSALPFFRNSLAGDLFYSFVLIGGMELILWRQRKIQTAMARI</sequence>
<accession>A0A2M6W4R8</accession>
<evidence type="ECO:0000256" key="1">
    <source>
        <dbReference type="SAM" id="Phobius"/>
    </source>
</evidence>
<protein>
    <recommendedName>
        <fullName evidence="4">ECF transporter S component</fullName>
    </recommendedName>
</protein>
<gene>
    <name evidence="2" type="ORF">COU31_00990</name>
</gene>
<evidence type="ECO:0000313" key="2">
    <source>
        <dbReference type="EMBL" id="PIT87787.1"/>
    </source>
</evidence>
<feature type="transmembrane region" description="Helical" evidence="1">
    <location>
        <begin position="50"/>
        <end position="81"/>
    </location>
</feature>
<dbReference type="Pfam" id="PF20221">
    <property type="entry name" value="DUF6580"/>
    <property type="match status" value="1"/>
</dbReference>
<keyword evidence="1" id="KW-0812">Transmembrane</keyword>
<evidence type="ECO:0000313" key="3">
    <source>
        <dbReference type="Proteomes" id="UP000231183"/>
    </source>
</evidence>
<keyword evidence="1" id="KW-1133">Transmembrane helix</keyword>
<proteinExistence type="predicted"/>
<reference evidence="3" key="1">
    <citation type="submission" date="2017-09" db="EMBL/GenBank/DDBJ databases">
        <title>Depth-based differentiation of microbial function through sediment-hosted aquifers and enrichment of novel symbionts in the deep terrestrial subsurface.</title>
        <authorList>
            <person name="Probst A.J."/>
            <person name="Ladd B."/>
            <person name="Jarett J.K."/>
            <person name="Geller-Mcgrath D.E."/>
            <person name="Sieber C.M.K."/>
            <person name="Emerson J.B."/>
            <person name="Anantharaman K."/>
            <person name="Thomas B.C."/>
            <person name="Malmstrom R."/>
            <person name="Stieglmeier M."/>
            <person name="Klingl A."/>
            <person name="Woyke T."/>
            <person name="Ryan C.M."/>
            <person name="Banfield J.F."/>
        </authorList>
    </citation>
    <scope>NUCLEOTIDE SEQUENCE [LARGE SCALE GENOMIC DNA]</scope>
</reference>